<protein>
    <submittedName>
        <fullName evidence="1">Uncharacterized protein</fullName>
    </submittedName>
</protein>
<gene>
    <name evidence="1" type="ORF">DIURU_000980</name>
</gene>
<dbReference type="EMBL" id="SWFT01000033">
    <property type="protein sequence ID" value="KAA8906571.1"/>
    <property type="molecule type" value="Genomic_DNA"/>
</dbReference>
<organism evidence="1 2">
    <name type="scientific">Diutina rugosa</name>
    <name type="common">Yeast</name>
    <name type="synonym">Candida rugosa</name>
    <dbReference type="NCBI Taxonomy" id="5481"/>
    <lineage>
        <taxon>Eukaryota</taxon>
        <taxon>Fungi</taxon>
        <taxon>Dikarya</taxon>
        <taxon>Ascomycota</taxon>
        <taxon>Saccharomycotina</taxon>
        <taxon>Pichiomycetes</taxon>
        <taxon>Debaryomycetaceae</taxon>
        <taxon>Diutina</taxon>
    </lineage>
</organism>
<dbReference type="AlphaFoldDB" id="A0A642UVZ0"/>
<comment type="caution">
    <text evidence="1">The sequence shown here is derived from an EMBL/GenBank/DDBJ whole genome shotgun (WGS) entry which is preliminary data.</text>
</comment>
<name>A0A642UVZ0_DIURU</name>
<reference evidence="1 2" key="1">
    <citation type="submission" date="2019-07" db="EMBL/GenBank/DDBJ databases">
        <title>Genome assembly of two rare yeast pathogens: Diutina rugosa and Trichomonascus ciferrii.</title>
        <authorList>
            <person name="Mixao V."/>
            <person name="Saus E."/>
            <person name="Hansen A."/>
            <person name="Lass-Flor C."/>
            <person name="Gabaldon T."/>
        </authorList>
    </citation>
    <scope>NUCLEOTIDE SEQUENCE [LARGE SCALE GENOMIC DNA]</scope>
    <source>
        <strain evidence="1 2">CBS 613</strain>
    </source>
</reference>
<dbReference type="VEuPathDB" id="FungiDB:DIURU_000980"/>
<evidence type="ECO:0000313" key="2">
    <source>
        <dbReference type="Proteomes" id="UP000449547"/>
    </source>
</evidence>
<keyword evidence="2" id="KW-1185">Reference proteome</keyword>
<evidence type="ECO:0000313" key="1">
    <source>
        <dbReference type="EMBL" id="KAA8906571.1"/>
    </source>
</evidence>
<dbReference type="RefSeq" id="XP_034014212.1">
    <property type="nucleotide sequence ID" value="XM_034159288.1"/>
</dbReference>
<proteinExistence type="predicted"/>
<accession>A0A642UVZ0</accession>
<dbReference type="Proteomes" id="UP000449547">
    <property type="component" value="Unassembled WGS sequence"/>
</dbReference>
<sequence>MESVPVTMDSPNHYVRVRPFGTSREGWPPETIIPNTSKLTGVALSNVVGFHNQTVSFGLGLNVYVEPSVNRFFEGVQLALNPSFKPTSVFTSPYQAGSSTIFFDVAGIDQLGDWVVYPIKFKRQIELDGTDYFYVTSHFGDYKMTTPSKYTLRISLTLWVSSPRFHGSTSKLRRCRKSAMTS</sequence>
<dbReference type="GeneID" id="54779633"/>